<dbReference type="PATRIC" id="fig|1265738.3.peg.492"/>
<name>M5RTB9_9BACT</name>
<evidence type="ECO:0000313" key="2">
    <source>
        <dbReference type="EMBL" id="EMI22588.1"/>
    </source>
</evidence>
<feature type="region of interest" description="Disordered" evidence="1">
    <location>
        <begin position="184"/>
        <end position="208"/>
    </location>
</feature>
<sequence>MHVIGDKSRLAFATSPYEDHDTSSALTVDIFVGGRTLTLRDNIAYVPGFTCAMEYAVRYYAKSIDWLLPDPAIDGMNLPEAHLYYYHNDRSRTCFDWGPTTDDISSFLIPYNDTIYLTYFLYSENPDHETNLPIIRGEKLHYLEFLSTIYRQWKLMQEYNTSIVGSQVIVEELIVPRSIDRHDSVVTPEESAEPRDGPESPNRPFDNG</sequence>
<protein>
    <submittedName>
        <fullName evidence="2">Uncharacterized protein</fullName>
    </submittedName>
</protein>
<gene>
    <name evidence="2" type="ORF">RMSM_00487</name>
</gene>
<dbReference type="EMBL" id="ANOG01000072">
    <property type="protein sequence ID" value="EMI22588.1"/>
    <property type="molecule type" value="Genomic_DNA"/>
</dbReference>
<dbReference type="OrthoDB" id="282301at2"/>
<dbReference type="RefSeq" id="WP_008690918.1">
    <property type="nucleotide sequence ID" value="NZ_ANOG01000072.1"/>
</dbReference>
<evidence type="ECO:0000256" key="1">
    <source>
        <dbReference type="SAM" id="MobiDB-lite"/>
    </source>
</evidence>
<evidence type="ECO:0000313" key="3">
    <source>
        <dbReference type="Proteomes" id="UP000011991"/>
    </source>
</evidence>
<organism evidence="2 3">
    <name type="scientific">Rhodopirellula maiorica SM1</name>
    <dbReference type="NCBI Taxonomy" id="1265738"/>
    <lineage>
        <taxon>Bacteria</taxon>
        <taxon>Pseudomonadati</taxon>
        <taxon>Planctomycetota</taxon>
        <taxon>Planctomycetia</taxon>
        <taxon>Pirellulales</taxon>
        <taxon>Pirellulaceae</taxon>
        <taxon>Novipirellula</taxon>
    </lineage>
</organism>
<accession>M5RTB9</accession>
<proteinExistence type="predicted"/>
<keyword evidence="3" id="KW-1185">Reference proteome</keyword>
<dbReference type="Proteomes" id="UP000011991">
    <property type="component" value="Unassembled WGS sequence"/>
</dbReference>
<dbReference type="AlphaFoldDB" id="M5RTB9"/>
<reference evidence="2 3" key="1">
    <citation type="journal article" date="2013" name="Mar. Genomics">
        <title>Expression of sulfatases in Rhodopirellula baltica and the diversity of sulfatases in the genus Rhodopirellula.</title>
        <authorList>
            <person name="Wegner C.E."/>
            <person name="Richter-Heitmann T."/>
            <person name="Klindworth A."/>
            <person name="Klockow C."/>
            <person name="Richter M."/>
            <person name="Achstetter T."/>
            <person name="Glockner F.O."/>
            <person name="Harder J."/>
        </authorList>
    </citation>
    <scope>NUCLEOTIDE SEQUENCE [LARGE SCALE GENOMIC DNA]</scope>
    <source>
        <strain evidence="2 3">SM1</strain>
    </source>
</reference>
<comment type="caution">
    <text evidence="2">The sequence shown here is derived from an EMBL/GenBank/DDBJ whole genome shotgun (WGS) entry which is preliminary data.</text>
</comment>